<evidence type="ECO:0000313" key="8">
    <source>
        <dbReference type="EMBL" id="KAF9697279.1"/>
    </source>
</evidence>
<feature type="region of interest" description="Disordered" evidence="6">
    <location>
        <begin position="248"/>
        <end position="272"/>
    </location>
</feature>
<organism evidence="8 9">
    <name type="scientific">Ascochyta lentis</name>
    <dbReference type="NCBI Taxonomy" id="205686"/>
    <lineage>
        <taxon>Eukaryota</taxon>
        <taxon>Fungi</taxon>
        <taxon>Dikarya</taxon>
        <taxon>Ascomycota</taxon>
        <taxon>Pezizomycotina</taxon>
        <taxon>Dothideomycetes</taxon>
        <taxon>Pleosporomycetidae</taxon>
        <taxon>Pleosporales</taxon>
        <taxon>Pleosporineae</taxon>
        <taxon>Didymellaceae</taxon>
        <taxon>Ascochyta</taxon>
    </lineage>
</organism>
<accession>A0A8H7J3M3</accession>
<dbReference type="Gene3D" id="6.10.110.10">
    <property type="match status" value="1"/>
</dbReference>
<dbReference type="EMBL" id="RZGK01000008">
    <property type="protein sequence ID" value="KAF9697279.1"/>
    <property type="molecule type" value="Genomic_DNA"/>
</dbReference>
<reference evidence="8" key="1">
    <citation type="submission" date="2018-12" db="EMBL/GenBank/DDBJ databases">
        <authorList>
            <person name="Syme R.A."/>
            <person name="Farfan-Caceres L."/>
            <person name="Lichtenzveig J."/>
        </authorList>
    </citation>
    <scope>NUCLEOTIDE SEQUENCE</scope>
    <source>
        <strain evidence="8">Al4</strain>
    </source>
</reference>
<evidence type="ECO:0000256" key="4">
    <source>
        <dbReference type="ARBA" id="ARBA00022989"/>
    </source>
</evidence>
<feature type="transmembrane region" description="Helical" evidence="7">
    <location>
        <begin position="119"/>
        <end position="138"/>
    </location>
</feature>
<evidence type="ECO:0000256" key="6">
    <source>
        <dbReference type="SAM" id="MobiDB-lite"/>
    </source>
</evidence>
<feature type="region of interest" description="Disordered" evidence="6">
    <location>
        <begin position="33"/>
        <end position="93"/>
    </location>
</feature>
<dbReference type="OrthoDB" id="440424at2759"/>
<reference evidence="8" key="2">
    <citation type="submission" date="2020-09" db="EMBL/GenBank/DDBJ databases">
        <title>Reference genome assembly for Australian Ascochyta lentis isolate Al4.</title>
        <authorList>
            <person name="Lee R.C."/>
            <person name="Farfan-Caceres L.M."/>
            <person name="Debler J.W."/>
            <person name="Williams A.H."/>
            <person name="Henares B.M."/>
        </authorList>
    </citation>
    <scope>NUCLEOTIDE SEQUENCE</scope>
    <source>
        <strain evidence="8">Al4</strain>
    </source>
</reference>
<evidence type="ECO:0000256" key="3">
    <source>
        <dbReference type="ARBA" id="ARBA00022692"/>
    </source>
</evidence>
<dbReference type="InterPro" id="IPR009311">
    <property type="entry name" value="IFI6/IFI27-like"/>
</dbReference>
<dbReference type="Proteomes" id="UP000651452">
    <property type="component" value="Unassembled WGS sequence"/>
</dbReference>
<dbReference type="PANTHER" id="PTHR16932:SF18">
    <property type="entry name" value="INTERFERON, ALPHA-INDUCIBLE PROTEIN 27-LIKE 2"/>
    <property type="match status" value="1"/>
</dbReference>
<evidence type="ECO:0000256" key="5">
    <source>
        <dbReference type="ARBA" id="ARBA00023136"/>
    </source>
</evidence>
<name>A0A8H7J3M3_9PLEO</name>
<dbReference type="AlphaFoldDB" id="A0A8H7J3M3"/>
<keyword evidence="9" id="KW-1185">Reference proteome</keyword>
<feature type="compositionally biased region" description="Acidic residues" evidence="6">
    <location>
        <begin position="256"/>
        <end position="265"/>
    </location>
</feature>
<dbReference type="GO" id="GO:0016020">
    <property type="term" value="C:membrane"/>
    <property type="evidence" value="ECO:0007669"/>
    <property type="project" value="UniProtKB-SubCell"/>
</dbReference>
<keyword evidence="4 7" id="KW-1133">Transmembrane helix</keyword>
<feature type="compositionally biased region" description="Basic and acidic residues" evidence="6">
    <location>
        <begin position="38"/>
        <end position="58"/>
    </location>
</feature>
<evidence type="ECO:0000256" key="2">
    <source>
        <dbReference type="ARBA" id="ARBA00007262"/>
    </source>
</evidence>
<comment type="subcellular location">
    <subcellularLocation>
        <location evidence="1">Membrane</location>
        <topology evidence="1">Multi-pass membrane protein</topology>
    </subcellularLocation>
</comment>
<dbReference type="InterPro" id="IPR038213">
    <property type="entry name" value="IFI6/IFI27-like_sf"/>
</dbReference>
<gene>
    <name evidence="8" type="ORF">EKO04_004548</name>
</gene>
<evidence type="ECO:0000256" key="1">
    <source>
        <dbReference type="ARBA" id="ARBA00004141"/>
    </source>
</evidence>
<protein>
    <submittedName>
        <fullName evidence="8">Uncharacterized protein</fullName>
    </submittedName>
</protein>
<evidence type="ECO:0000256" key="7">
    <source>
        <dbReference type="SAM" id="Phobius"/>
    </source>
</evidence>
<dbReference type="Pfam" id="PF06140">
    <property type="entry name" value="Ifi-6-16"/>
    <property type="match status" value="1"/>
</dbReference>
<feature type="transmembrane region" description="Helical" evidence="7">
    <location>
        <begin position="211"/>
        <end position="235"/>
    </location>
</feature>
<comment type="similarity">
    <text evidence="2">Belongs to the IFI6/IFI27 family.</text>
</comment>
<sequence length="272" mass="27569">MGIPFSTNAANAALTADTIEKYYDILARSRAAHAAAKAKTDTPDADEKGQDQGDHTEDADVVNSDTENEDPTHASSGHADNDPEANIIRTAGVPPESRGDVIAHLNTAVRALTEKDMDMFSHAIGALMKFGGYLNVLARKMLKWVEAHPWETAAIVIPLILLACTPAILGAAGFTAGGIAAGSAAAGIQAGIGSVAAGSAFATLTSAAMGGYGAVIVFGGVWAVPAATLGAIAVWKRWQGGNDGGQGDAVILSGGDDGDAGDDADGDKTKKD</sequence>
<feature type="transmembrane region" description="Helical" evidence="7">
    <location>
        <begin position="179"/>
        <end position="204"/>
    </location>
</feature>
<evidence type="ECO:0000313" key="9">
    <source>
        <dbReference type="Proteomes" id="UP000651452"/>
    </source>
</evidence>
<keyword evidence="5 7" id="KW-0472">Membrane</keyword>
<comment type="caution">
    <text evidence="8">The sequence shown here is derived from an EMBL/GenBank/DDBJ whole genome shotgun (WGS) entry which is preliminary data.</text>
</comment>
<dbReference type="PANTHER" id="PTHR16932">
    <property type="entry name" value="INTERFERON ALPHA-INDUCIBLE PROTEIN 27"/>
    <property type="match status" value="1"/>
</dbReference>
<keyword evidence="3 7" id="KW-0812">Transmembrane</keyword>
<proteinExistence type="inferred from homology"/>
<feature type="transmembrane region" description="Helical" evidence="7">
    <location>
        <begin position="150"/>
        <end position="173"/>
    </location>
</feature>